<dbReference type="KEGG" id="samy:DB32_007779"/>
<dbReference type="InterPro" id="IPR023053">
    <property type="entry name" value="Ribosomal_uS14_bact"/>
</dbReference>
<evidence type="ECO:0000256" key="7">
    <source>
        <dbReference type="ARBA" id="ARBA00022980"/>
    </source>
</evidence>
<dbReference type="GO" id="GO:0006412">
    <property type="term" value="P:translation"/>
    <property type="evidence" value="ECO:0007669"/>
    <property type="project" value="InterPro"/>
</dbReference>
<dbReference type="RefSeq" id="WP_053237579.1">
    <property type="nucleotide sequence ID" value="NZ_CP011125.1"/>
</dbReference>
<evidence type="ECO:0000256" key="6">
    <source>
        <dbReference type="ARBA" id="ARBA00022884"/>
    </source>
</evidence>
<evidence type="ECO:0000256" key="2">
    <source>
        <dbReference type="ARBA" id="ARBA00003686"/>
    </source>
</evidence>
<keyword evidence="6" id="KW-0694">RNA-binding</keyword>
<dbReference type="GO" id="GO:0019843">
    <property type="term" value="F:rRNA binding"/>
    <property type="evidence" value="ECO:0007669"/>
    <property type="project" value="UniProtKB-KW"/>
</dbReference>
<dbReference type="NCBIfam" id="NF005974">
    <property type="entry name" value="PRK08061.1"/>
    <property type="match status" value="1"/>
</dbReference>
<keyword evidence="7 13" id="KW-0689">Ribosomal protein</keyword>
<dbReference type="FunFam" id="4.10.830.10:FF:000001">
    <property type="entry name" value="30S ribosomal protein S14 type Z"/>
    <property type="match status" value="1"/>
</dbReference>
<dbReference type="InterPro" id="IPR043140">
    <property type="entry name" value="Ribosomal_uS14_sf"/>
</dbReference>
<dbReference type="Pfam" id="PF00253">
    <property type="entry name" value="Ribosomal_S14"/>
    <property type="match status" value="1"/>
</dbReference>
<dbReference type="Gene3D" id="4.10.830.10">
    <property type="entry name" value="30s Ribosomal Protein S14, Chain N"/>
    <property type="match status" value="1"/>
</dbReference>
<comment type="subunit">
    <text evidence="11">Part of the 30S ribosomal subunit. Contacts proteins S3 and S10.</text>
</comment>
<comment type="function">
    <text evidence="2">Binds 16S rRNA, required for the assembly of 30S particles and may also be responsible for determining the conformation of the 16S rRNA at the A site.</text>
</comment>
<keyword evidence="5" id="KW-0862">Zinc</keyword>
<comment type="cofactor">
    <cofactor evidence="1">
        <name>Zn(2+)</name>
        <dbReference type="ChEBI" id="CHEBI:29105"/>
    </cofactor>
</comment>
<dbReference type="PROSITE" id="PS00527">
    <property type="entry name" value="RIBOSOMAL_S14"/>
    <property type="match status" value="1"/>
</dbReference>
<keyword evidence="14" id="KW-1185">Reference proteome</keyword>
<evidence type="ECO:0000256" key="5">
    <source>
        <dbReference type="ARBA" id="ARBA00022833"/>
    </source>
</evidence>
<evidence type="ECO:0000256" key="9">
    <source>
        <dbReference type="ARBA" id="ARBA00035167"/>
    </source>
</evidence>
<evidence type="ECO:0000256" key="4">
    <source>
        <dbReference type="ARBA" id="ARBA00022730"/>
    </source>
</evidence>
<comment type="similarity">
    <text evidence="12">Belongs to the universal ribosomal protein uS14 family. Zinc-binding uS14 subfamily.</text>
</comment>
<evidence type="ECO:0000256" key="12">
    <source>
        <dbReference type="ARBA" id="ARBA00060857"/>
    </source>
</evidence>
<dbReference type="STRING" id="927083.DB32_007779"/>
<protein>
    <recommendedName>
        <fullName evidence="9">Small ribosomal subunit protein uS14</fullName>
    </recommendedName>
    <alternativeName>
        <fullName evidence="10">30S ribosomal protein S14 type Z</fullName>
    </alternativeName>
</protein>
<evidence type="ECO:0000256" key="8">
    <source>
        <dbReference type="ARBA" id="ARBA00023274"/>
    </source>
</evidence>
<dbReference type="InterPro" id="IPR018271">
    <property type="entry name" value="Ribosomal_uS14_CS"/>
</dbReference>
<dbReference type="EMBL" id="CP011125">
    <property type="protein sequence ID" value="AKF10630.1"/>
    <property type="molecule type" value="Genomic_DNA"/>
</dbReference>
<evidence type="ECO:0000256" key="10">
    <source>
        <dbReference type="ARBA" id="ARBA00035435"/>
    </source>
</evidence>
<proteinExistence type="inferred from homology"/>
<name>A0A0F6W982_9BACT</name>
<evidence type="ECO:0000256" key="11">
    <source>
        <dbReference type="ARBA" id="ARBA00047110"/>
    </source>
</evidence>
<reference evidence="13 14" key="1">
    <citation type="submission" date="2015-03" db="EMBL/GenBank/DDBJ databases">
        <title>Genome assembly of Sandaracinus amylolyticus DSM 53668.</title>
        <authorList>
            <person name="Sharma G."/>
            <person name="Subramanian S."/>
        </authorList>
    </citation>
    <scope>NUCLEOTIDE SEQUENCE [LARGE SCALE GENOMIC DNA]</scope>
    <source>
        <strain evidence="13 14">DSM 53668</strain>
    </source>
</reference>
<organism evidence="13 14">
    <name type="scientific">Sandaracinus amylolyticus</name>
    <dbReference type="NCBI Taxonomy" id="927083"/>
    <lineage>
        <taxon>Bacteria</taxon>
        <taxon>Pseudomonadati</taxon>
        <taxon>Myxococcota</taxon>
        <taxon>Polyangia</taxon>
        <taxon>Polyangiales</taxon>
        <taxon>Sandaracinaceae</taxon>
        <taxon>Sandaracinus</taxon>
    </lineage>
</organism>
<accession>A0A0F6W982</accession>
<dbReference type="GO" id="GO:0015935">
    <property type="term" value="C:small ribosomal subunit"/>
    <property type="evidence" value="ECO:0007669"/>
    <property type="project" value="TreeGrafter"/>
</dbReference>
<dbReference type="InterPro" id="IPR001209">
    <property type="entry name" value="Ribosomal_uS14"/>
</dbReference>
<dbReference type="GO" id="GO:0003735">
    <property type="term" value="F:structural constituent of ribosome"/>
    <property type="evidence" value="ECO:0007669"/>
    <property type="project" value="InterPro"/>
</dbReference>
<dbReference type="SUPFAM" id="SSF57716">
    <property type="entry name" value="Glucocorticoid receptor-like (DNA-binding domain)"/>
    <property type="match status" value="1"/>
</dbReference>
<dbReference type="Proteomes" id="UP000034883">
    <property type="component" value="Chromosome"/>
</dbReference>
<dbReference type="AlphaFoldDB" id="A0A0F6W982"/>
<evidence type="ECO:0000313" key="14">
    <source>
        <dbReference type="Proteomes" id="UP000034883"/>
    </source>
</evidence>
<dbReference type="GO" id="GO:0005737">
    <property type="term" value="C:cytoplasm"/>
    <property type="evidence" value="ECO:0007669"/>
    <property type="project" value="UniProtKB-ARBA"/>
</dbReference>
<keyword evidence="8" id="KW-0687">Ribonucleoprotein</keyword>
<evidence type="ECO:0000313" key="13">
    <source>
        <dbReference type="EMBL" id="AKF10630.1"/>
    </source>
</evidence>
<evidence type="ECO:0000256" key="3">
    <source>
        <dbReference type="ARBA" id="ARBA00022723"/>
    </source>
</evidence>
<dbReference type="OrthoDB" id="9810484at2"/>
<dbReference type="GO" id="GO:0046872">
    <property type="term" value="F:metal ion binding"/>
    <property type="evidence" value="ECO:0007669"/>
    <property type="project" value="UniProtKB-KW"/>
</dbReference>
<gene>
    <name evidence="13" type="ORF">DB32_007779</name>
</gene>
<dbReference type="PANTHER" id="PTHR19836">
    <property type="entry name" value="30S RIBOSOMAL PROTEIN S14"/>
    <property type="match status" value="1"/>
</dbReference>
<keyword evidence="4" id="KW-0699">rRNA-binding</keyword>
<keyword evidence="3" id="KW-0479">Metal-binding</keyword>
<evidence type="ECO:0000256" key="1">
    <source>
        <dbReference type="ARBA" id="ARBA00001947"/>
    </source>
</evidence>
<sequence>MASARAFAKMEKTPKFQVRYRNRCKVCGRPRAVYRKFELCRVCLRKYALAGDIPGVTKSSW</sequence>
<dbReference type="PANTHER" id="PTHR19836:SF19">
    <property type="entry name" value="SMALL RIBOSOMAL SUBUNIT PROTEIN US14M"/>
    <property type="match status" value="1"/>
</dbReference>